<dbReference type="SUPFAM" id="SSF52047">
    <property type="entry name" value="RNI-like"/>
    <property type="match status" value="1"/>
</dbReference>
<comment type="caution">
    <text evidence="1">The sequence shown here is derived from an EMBL/GenBank/DDBJ whole genome shotgun (WGS) entry which is preliminary data.</text>
</comment>
<name>A0A068RXV5_9FUNG</name>
<dbReference type="InterPro" id="IPR032675">
    <property type="entry name" value="LRR_dom_sf"/>
</dbReference>
<evidence type="ECO:0000313" key="2">
    <source>
        <dbReference type="Proteomes" id="UP000027586"/>
    </source>
</evidence>
<gene>
    <name evidence="1" type="ORF">LCOR_06063.1</name>
</gene>
<dbReference type="Gene3D" id="3.80.10.10">
    <property type="entry name" value="Ribonuclease Inhibitor"/>
    <property type="match status" value="1"/>
</dbReference>
<dbReference type="AlphaFoldDB" id="A0A068RXV5"/>
<keyword evidence="2" id="KW-1185">Reference proteome</keyword>
<dbReference type="VEuPathDB" id="FungiDB:LCOR_06063.1"/>
<sequence length="160" mass="17887">MRSLTVAHPGDETLSALISCGRFESLKQLTIYDSISRGPELLLFALRTLGSTLTDLHIEYGLHHQSKEDCYRLCDVLDACPNLVSICMVRGDIDMSSVTTKTYPRLTTLGVHDPHEITRMDQGIISSLLQHFPQLRVLKLSTISGWDTLPVVDQHCPLLQ</sequence>
<evidence type="ECO:0008006" key="3">
    <source>
        <dbReference type="Google" id="ProtNLM"/>
    </source>
</evidence>
<dbReference type="EMBL" id="CBTN010000025">
    <property type="protein sequence ID" value="CDH54849.1"/>
    <property type="molecule type" value="Genomic_DNA"/>
</dbReference>
<accession>A0A068RXV5</accession>
<evidence type="ECO:0000313" key="1">
    <source>
        <dbReference type="EMBL" id="CDH54849.1"/>
    </source>
</evidence>
<reference evidence="1" key="1">
    <citation type="submission" date="2013-08" db="EMBL/GenBank/DDBJ databases">
        <title>Gene expansion shapes genome architecture in the human pathogen Lichtheimia corymbifera: an evolutionary genomics analysis in the ancient terrestrial Mucorales (Mucoromycotina).</title>
        <authorList>
            <person name="Schwartze V.U."/>
            <person name="Winter S."/>
            <person name="Shelest E."/>
            <person name="Marcet-Houben M."/>
            <person name="Horn F."/>
            <person name="Wehner S."/>
            <person name="Hoffmann K."/>
            <person name="Riege K."/>
            <person name="Sammeth M."/>
            <person name="Nowrousian M."/>
            <person name="Valiante V."/>
            <person name="Linde J."/>
            <person name="Jacobsen I.D."/>
            <person name="Marz M."/>
            <person name="Brakhage A.A."/>
            <person name="Gabaldon T."/>
            <person name="Bocker S."/>
            <person name="Voigt K."/>
        </authorList>
    </citation>
    <scope>NUCLEOTIDE SEQUENCE [LARGE SCALE GENOMIC DNA]</scope>
    <source>
        <strain evidence="1">FSU 9682</strain>
    </source>
</reference>
<proteinExistence type="predicted"/>
<protein>
    <recommendedName>
        <fullName evidence="3">F-box domain-containing protein</fullName>
    </recommendedName>
</protein>
<dbReference type="Proteomes" id="UP000027586">
    <property type="component" value="Unassembled WGS sequence"/>
</dbReference>
<organism evidence="1 2">
    <name type="scientific">Lichtheimia corymbifera JMRC:FSU:9682</name>
    <dbReference type="NCBI Taxonomy" id="1263082"/>
    <lineage>
        <taxon>Eukaryota</taxon>
        <taxon>Fungi</taxon>
        <taxon>Fungi incertae sedis</taxon>
        <taxon>Mucoromycota</taxon>
        <taxon>Mucoromycotina</taxon>
        <taxon>Mucoromycetes</taxon>
        <taxon>Mucorales</taxon>
        <taxon>Lichtheimiaceae</taxon>
        <taxon>Lichtheimia</taxon>
    </lineage>
</organism>